<gene>
    <name evidence="2" type="ORF">E2C01_063288</name>
</gene>
<sequence length="77" mass="8134">MGCGVPAPPLPSGGLPQAARHKSSPLIGTQEQTGDAALVFACRRVRSCAEERGVNDMLQLSKQLFQGNLVDTTTTPR</sequence>
<keyword evidence="3" id="KW-1185">Reference proteome</keyword>
<dbReference type="EMBL" id="VSRR010028845">
    <property type="protein sequence ID" value="MPC69073.1"/>
    <property type="molecule type" value="Genomic_DNA"/>
</dbReference>
<organism evidence="2 3">
    <name type="scientific">Portunus trituberculatus</name>
    <name type="common">Swimming crab</name>
    <name type="synonym">Neptunus trituberculatus</name>
    <dbReference type="NCBI Taxonomy" id="210409"/>
    <lineage>
        <taxon>Eukaryota</taxon>
        <taxon>Metazoa</taxon>
        <taxon>Ecdysozoa</taxon>
        <taxon>Arthropoda</taxon>
        <taxon>Crustacea</taxon>
        <taxon>Multicrustacea</taxon>
        <taxon>Malacostraca</taxon>
        <taxon>Eumalacostraca</taxon>
        <taxon>Eucarida</taxon>
        <taxon>Decapoda</taxon>
        <taxon>Pleocyemata</taxon>
        <taxon>Brachyura</taxon>
        <taxon>Eubrachyura</taxon>
        <taxon>Portunoidea</taxon>
        <taxon>Portunidae</taxon>
        <taxon>Portuninae</taxon>
        <taxon>Portunus</taxon>
    </lineage>
</organism>
<name>A0A5B7HFX9_PORTR</name>
<feature type="compositionally biased region" description="Pro residues" evidence="1">
    <location>
        <begin position="1"/>
        <end position="11"/>
    </location>
</feature>
<evidence type="ECO:0000256" key="1">
    <source>
        <dbReference type="SAM" id="MobiDB-lite"/>
    </source>
</evidence>
<feature type="region of interest" description="Disordered" evidence="1">
    <location>
        <begin position="1"/>
        <end position="30"/>
    </location>
</feature>
<protein>
    <submittedName>
        <fullName evidence="2">Uncharacterized protein</fullName>
    </submittedName>
</protein>
<reference evidence="2 3" key="1">
    <citation type="submission" date="2019-05" db="EMBL/GenBank/DDBJ databases">
        <title>Another draft genome of Portunus trituberculatus and its Hox gene families provides insights of decapod evolution.</title>
        <authorList>
            <person name="Jeong J.-H."/>
            <person name="Song I."/>
            <person name="Kim S."/>
            <person name="Choi T."/>
            <person name="Kim D."/>
            <person name="Ryu S."/>
            <person name="Kim W."/>
        </authorList>
    </citation>
    <scope>NUCLEOTIDE SEQUENCE [LARGE SCALE GENOMIC DNA]</scope>
    <source>
        <tissue evidence="2">Muscle</tissue>
    </source>
</reference>
<comment type="caution">
    <text evidence="2">The sequence shown here is derived from an EMBL/GenBank/DDBJ whole genome shotgun (WGS) entry which is preliminary data.</text>
</comment>
<dbReference type="AlphaFoldDB" id="A0A5B7HFX9"/>
<proteinExistence type="predicted"/>
<evidence type="ECO:0000313" key="2">
    <source>
        <dbReference type="EMBL" id="MPC69073.1"/>
    </source>
</evidence>
<evidence type="ECO:0000313" key="3">
    <source>
        <dbReference type="Proteomes" id="UP000324222"/>
    </source>
</evidence>
<accession>A0A5B7HFX9</accession>
<dbReference type="Proteomes" id="UP000324222">
    <property type="component" value="Unassembled WGS sequence"/>
</dbReference>